<evidence type="ECO:0000313" key="1">
    <source>
        <dbReference type="EMBL" id="MFD1708633.1"/>
    </source>
</evidence>
<dbReference type="RefSeq" id="WP_380776139.1">
    <property type="nucleotide sequence ID" value="NZ_JBHUEO010000113.1"/>
</dbReference>
<accession>A0ABW4KMA3</accession>
<dbReference type="EMBL" id="JBHUEO010000113">
    <property type="protein sequence ID" value="MFD1708633.1"/>
    <property type="molecule type" value="Genomic_DNA"/>
</dbReference>
<reference evidence="2" key="1">
    <citation type="journal article" date="2019" name="Int. J. Syst. Evol. Microbiol.">
        <title>The Global Catalogue of Microorganisms (GCM) 10K type strain sequencing project: providing services to taxonomists for standard genome sequencing and annotation.</title>
        <authorList>
            <consortium name="The Broad Institute Genomics Platform"/>
            <consortium name="The Broad Institute Genome Sequencing Center for Infectious Disease"/>
            <person name="Wu L."/>
            <person name="Ma J."/>
        </authorList>
    </citation>
    <scope>NUCLEOTIDE SEQUENCE [LARGE SCALE GENOMIC DNA]</scope>
    <source>
        <strain evidence="2">CGMCC 1.12295</strain>
    </source>
</reference>
<organism evidence="1 2">
    <name type="scientific">Siminovitchia sediminis</name>
    <dbReference type="NCBI Taxonomy" id="1274353"/>
    <lineage>
        <taxon>Bacteria</taxon>
        <taxon>Bacillati</taxon>
        <taxon>Bacillota</taxon>
        <taxon>Bacilli</taxon>
        <taxon>Bacillales</taxon>
        <taxon>Bacillaceae</taxon>
        <taxon>Siminovitchia</taxon>
    </lineage>
</organism>
<name>A0ABW4KMA3_9BACI</name>
<sequence length="40" mass="4961">MDHEKQERLRTLLNEAIQPILERLDRLEKEMKELKEQQNN</sequence>
<dbReference type="Proteomes" id="UP001597301">
    <property type="component" value="Unassembled WGS sequence"/>
</dbReference>
<evidence type="ECO:0000313" key="2">
    <source>
        <dbReference type="Proteomes" id="UP001597301"/>
    </source>
</evidence>
<keyword evidence="2" id="KW-1185">Reference proteome</keyword>
<gene>
    <name evidence="1" type="ORF">ACFSCZ_18330</name>
</gene>
<proteinExistence type="predicted"/>
<comment type="caution">
    <text evidence="1">The sequence shown here is derived from an EMBL/GenBank/DDBJ whole genome shotgun (WGS) entry which is preliminary data.</text>
</comment>
<protein>
    <submittedName>
        <fullName evidence="1">Uncharacterized protein</fullName>
    </submittedName>
</protein>